<sequence length="487" mass="56103">MNIRYFLIILIIIFLVYNFYVSEHFILNFIKESNNINLYNKTIVRIRAQNQGFDWFEPYIKTSTYESIGTGFFINDKGHIITNYHVINDAIKTYIQIPITGNKTYNCEIISIYPKQDLALLKILDYKENKFLNLGDSNKISRGNKVNALGYPLGQNKLKITSGIISGFQDGDIQTDSAINPGNSGGPLIYKNKVIGINYAGYDDAQNVGYAIPINYFINNYNDMLKNKIINYPILGCTFNNTNDTIIKDFSNCSEGYYISNVFKDGPMDKIGVKVGDILCYFDNLKLDNFGEITLKELNIKININHYLNYKKIGEKINIKINRNKKILNKVLILSSNKFYKIRNKYPLYEKIDYVIIAGMVIMELSNNHLKNNTNTIIQKYNIIENKLDNKLIITKILKGSNLAEFEIFKEPNIIVKVNDINVSCINTLKNALSKTISKNNQEYVSFLTEDHKYFILEKNEIKKEELFLSNKIGYELKTDIKNILGI</sequence>
<dbReference type="Gene3D" id="3.20.190.20">
    <property type="match status" value="1"/>
</dbReference>
<name>A0A5B8IFF5_9VIRU</name>
<dbReference type="Gene3D" id="2.30.42.10">
    <property type="match status" value="1"/>
</dbReference>
<dbReference type="PANTHER" id="PTHR45980">
    <property type="match status" value="1"/>
</dbReference>
<dbReference type="InterPro" id="IPR001940">
    <property type="entry name" value="Peptidase_S1C"/>
</dbReference>
<dbReference type="InterPro" id="IPR036034">
    <property type="entry name" value="PDZ_sf"/>
</dbReference>
<dbReference type="Pfam" id="PF13365">
    <property type="entry name" value="Trypsin_2"/>
    <property type="match status" value="1"/>
</dbReference>
<dbReference type="SUPFAM" id="SSF50494">
    <property type="entry name" value="Trypsin-like serine proteases"/>
    <property type="match status" value="1"/>
</dbReference>
<dbReference type="GO" id="GO:0004252">
    <property type="term" value="F:serine-type endopeptidase activity"/>
    <property type="evidence" value="ECO:0007669"/>
    <property type="project" value="InterPro"/>
</dbReference>
<keyword evidence="4" id="KW-1133">Transmembrane helix</keyword>
<dbReference type="InterPro" id="IPR041517">
    <property type="entry name" value="DEGP_PDZ"/>
</dbReference>
<keyword evidence="2" id="KW-0378">Hydrolase</keyword>
<dbReference type="Pfam" id="PF17815">
    <property type="entry name" value="PDZ_3"/>
    <property type="match status" value="1"/>
</dbReference>
<reference evidence="6" key="1">
    <citation type="submission" date="2018-11" db="EMBL/GenBank/DDBJ databases">
        <title>A distinct lineage of giant viruses engineers rhodopsin photosystems in predatory marine eukaryotes.</title>
        <authorList>
            <person name="Needham D.M."/>
            <person name="Yoshizawa S."/>
            <person name="Hosaka T."/>
            <person name="Poirier C."/>
            <person name="Choi C.-J."/>
            <person name="Hehenberger E."/>
            <person name="Irwin N.A.T."/>
            <person name="Wilken S."/>
            <person name="Yung C.-M."/>
            <person name="Bachy C."/>
            <person name="Kurihara R."/>
            <person name="Nakajima Y."/>
            <person name="Kojima K."/>
            <person name="Kimura-Someya T."/>
            <person name="Leonard G."/>
            <person name="Malmstrom R.R."/>
            <person name="Mende D."/>
            <person name="Olson D.K."/>
            <person name="Sudo Y."/>
            <person name="Sudek S."/>
            <person name="Richards T.A."/>
            <person name="DeLong E.F."/>
            <person name="Keeling P.J."/>
            <person name="Santoro A.E."/>
            <person name="Shirouzu M."/>
            <person name="Iwasaki W."/>
            <person name="Worden A.Z."/>
        </authorList>
    </citation>
    <scope>NUCLEOTIDE SEQUENCE</scope>
</reference>
<evidence type="ECO:0000256" key="4">
    <source>
        <dbReference type="SAM" id="Phobius"/>
    </source>
</evidence>
<dbReference type="InterPro" id="IPR009003">
    <property type="entry name" value="Peptidase_S1_PA"/>
</dbReference>
<dbReference type="Gene3D" id="2.40.10.120">
    <property type="match status" value="1"/>
</dbReference>
<feature type="transmembrane region" description="Helical" evidence="4">
    <location>
        <begin position="5"/>
        <end position="21"/>
    </location>
</feature>
<proteinExistence type="predicted"/>
<evidence type="ECO:0000256" key="3">
    <source>
        <dbReference type="ARBA" id="ARBA00022825"/>
    </source>
</evidence>
<dbReference type="SUPFAM" id="SSF50156">
    <property type="entry name" value="PDZ domain-like"/>
    <property type="match status" value="1"/>
</dbReference>
<dbReference type="PRINTS" id="PR00834">
    <property type="entry name" value="PROTEASES2C"/>
</dbReference>
<organism evidence="6">
    <name type="scientific">Mimiviridae sp. ChoanoV1</name>
    <dbReference type="NCBI Taxonomy" id="2596887"/>
    <lineage>
        <taxon>Viruses</taxon>
        <taxon>Varidnaviria</taxon>
        <taxon>Bamfordvirae</taxon>
        <taxon>Nucleocytoviricota</taxon>
        <taxon>Megaviricetes</taxon>
        <taxon>Imitervirales</taxon>
        <taxon>Schizomimiviridae</taxon>
    </lineage>
</organism>
<evidence type="ECO:0000313" key="6">
    <source>
        <dbReference type="EMBL" id="QDY52148.1"/>
    </source>
</evidence>
<dbReference type="InterPro" id="IPR046449">
    <property type="entry name" value="DEGP_PDZ_sf"/>
</dbReference>
<evidence type="ECO:0000259" key="5">
    <source>
        <dbReference type="Pfam" id="PF17815"/>
    </source>
</evidence>
<feature type="domain" description="Protease Do-like PDZ" evidence="5">
    <location>
        <begin position="351"/>
        <end position="466"/>
    </location>
</feature>
<dbReference type="GO" id="GO:0006508">
    <property type="term" value="P:proteolysis"/>
    <property type="evidence" value="ECO:0007669"/>
    <property type="project" value="UniProtKB-KW"/>
</dbReference>
<accession>A0A5B8IFF5</accession>
<evidence type="ECO:0000256" key="2">
    <source>
        <dbReference type="ARBA" id="ARBA00022801"/>
    </source>
</evidence>
<keyword evidence="4" id="KW-0812">Transmembrane</keyword>
<dbReference type="PANTHER" id="PTHR45980:SF9">
    <property type="entry name" value="PROTEASE DO-LIKE 10, MITOCHONDRIAL-RELATED"/>
    <property type="match status" value="1"/>
</dbReference>
<protein>
    <recommendedName>
        <fullName evidence="5">Protease Do-like PDZ domain-containing protein</fullName>
    </recommendedName>
</protein>
<evidence type="ECO:0000256" key="1">
    <source>
        <dbReference type="ARBA" id="ARBA00022670"/>
    </source>
</evidence>
<dbReference type="EMBL" id="MK250088">
    <property type="protein sequence ID" value="QDY52148.1"/>
    <property type="molecule type" value="Genomic_DNA"/>
</dbReference>
<keyword evidence="3" id="KW-0720">Serine protease</keyword>
<keyword evidence="1" id="KW-0645">Protease</keyword>
<gene>
    <name evidence="6" type="ORF">4_28</name>
</gene>
<keyword evidence="4" id="KW-0472">Membrane</keyword>